<keyword evidence="2" id="KW-1185">Reference proteome</keyword>
<reference evidence="1 2" key="1">
    <citation type="journal article" date="2024" name="Nat. Commun.">
        <title>Phylogenomics reveals the evolutionary origins of lichenization in chlorophyte algae.</title>
        <authorList>
            <person name="Puginier C."/>
            <person name="Libourel C."/>
            <person name="Otte J."/>
            <person name="Skaloud P."/>
            <person name="Haon M."/>
            <person name="Grisel S."/>
            <person name="Petersen M."/>
            <person name="Berrin J.G."/>
            <person name="Delaux P.M."/>
            <person name="Dal Grande F."/>
            <person name="Keller J."/>
        </authorList>
    </citation>
    <scope>NUCLEOTIDE SEQUENCE [LARGE SCALE GENOMIC DNA]</scope>
    <source>
        <strain evidence="1 2">SAG 2043</strain>
    </source>
</reference>
<dbReference type="EMBL" id="JALJOR010000003">
    <property type="protein sequence ID" value="KAK9819955.1"/>
    <property type="molecule type" value="Genomic_DNA"/>
</dbReference>
<gene>
    <name evidence="1" type="ORF">WJX72_004377</name>
</gene>
<dbReference type="AlphaFoldDB" id="A0AAW1QEX9"/>
<dbReference type="Proteomes" id="UP001489004">
    <property type="component" value="Unassembled WGS sequence"/>
</dbReference>
<protein>
    <submittedName>
        <fullName evidence="1">Uncharacterized protein</fullName>
    </submittedName>
</protein>
<evidence type="ECO:0000313" key="2">
    <source>
        <dbReference type="Proteomes" id="UP001489004"/>
    </source>
</evidence>
<organism evidence="1 2">
    <name type="scientific">[Myrmecia] bisecta</name>
    <dbReference type="NCBI Taxonomy" id="41462"/>
    <lineage>
        <taxon>Eukaryota</taxon>
        <taxon>Viridiplantae</taxon>
        <taxon>Chlorophyta</taxon>
        <taxon>core chlorophytes</taxon>
        <taxon>Trebouxiophyceae</taxon>
        <taxon>Trebouxiales</taxon>
        <taxon>Trebouxiaceae</taxon>
        <taxon>Myrmecia</taxon>
    </lineage>
</organism>
<proteinExistence type="predicted"/>
<comment type="caution">
    <text evidence="1">The sequence shown here is derived from an EMBL/GenBank/DDBJ whole genome shotgun (WGS) entry which is preliminary data.</text>
</comment>
<evidence type="ECO:0000313" key="1">
    <source>
        <dbReference type="EMBL" id="KAK9819955.1"/>
    </source>
</evidence>
<name>A0AAW1QEX9_9CHLO</name>
<accession>A0AAW1QEX9</accession>
<sequence>MAVRSSHRPKALREAQIGVRDALKVETMTNKHHILRFNDGCMSMLTTWLHAPICELLATAQASSVQDLEQLIPEKSSVLHDCYYTDSSSIKNMRPIWAAFDTWCNTTRERYSNDLINYALDTPGTMAKFLSWFAELKIATRHRKQKTTPTETGRNAIKHGVEAATKIAVWQGYDTMCVDKKDGGMFVRHDLVAAVRRKYNKLVELQSTVAGIDSATHTKGCQPTYNFR</sequence>